<name>A0A0F4YSV2_RASE3</name>
<dbReference type="InterPro" id="IPR034136">
    <property type="entry name" value="TOPRIM_Topo6A/Spo11"/>
</dbReference>
<accession>A0A0F4YSV2</accession>
<keyword evidence="3" id="KW-1185">Reference proteome</keyword>
<dbReference type="GeneID" id="25317625"/>
<dbReference type="GO" id="GO:0000706">
    <property type="term" value="P:meiotic DNA double-strand break processing"/>
    <property type="evidence" value="ECO:0007669"/>
    <property type="project" value="TreeGrafter"/>
</dbReference>
<dbReference type="GO" id="GO:0003677">
    <property type="term" value="F:DNA binding"/>
    <property type="evidence" value="ECO:0007669"/>
    <property type="project" value="InterPro"/>
</dbReference>
<dbReference type="Pfam" id="PF21180">
    <property type="entry name" value="TOP6A-Spo11_Toprim"/>
    <property type="match status" value="1"/>
</dbReference>
<dbReference type="EMBL" id="LASV01000240">
    <property type="protein sequence ID" value="KKA20698.1"/>
    <property type="molecule type" value="Genomic_DNA"/>
</dbReference>
<dbReference type="OrthoDB" id="5377392at2759"/>
<dbReference type="AlphaFoldDB" id="A0A0F4YSV2"/>
<evidence type="ECO:0000313" key="2">
    <source>
        <dbReference type="EMBL" id="KKA20698.1"/>
    </source>
</evidence>
<comment type="caution">
    <text evidence="2">The sequence shown here is derived from an EMBL/GenBank/DDBJ whole genome shotgun (WGS) entry which is preliminary data.</text>
</comment>
<proteinExistence type="predicted"/>
<dbReference type="PANTHER" id="PTHR10848">
    <property type="entry name" value="MEIOTIC RECOMBINATION PROTEIN SPO11"/>
    <property type="match status" value="1"/>
</dbReference>
<dbReference type="InterPro" id="IPR002815">
    <property type="entry name" value="Spo11/TopoVI_A"/>
</dbReference>
<dbReference type="GO" id="GO:0003918">
    <property type="term" value="F:DNA topoisomerase type II (double strand cut, ATP-hydrolyzing) activity"/>
    <property type="evidence" value="ECO:0007669"/>
    <property type="project" value="InterPro"/>
</dbReference>
<dbReference type="PANTHER" id="PTHR10848:SF0">
    <property type="entry name" value="MEIOTIC RECOMBINATION PROTEIN SPO11"/>
    <property type="match status" value="1"/>
</dbReference>
<evidence type="ECO:0000313" key="3">
    <source>
        <dbReference type="Proteomes" id="UP000053958"/>
    </source>
</evidence>
<feature type="domain" description="Topoisomerase 6 subunit A/Spo11 TOPRIM" evidence="1">
    <location>
        <begin position="111"/>
        <end position="258"/>
    </location>
</feature>
<sequence length="272" mass="30614">MGEKKTSVAKGLTAGYYRLTTKTQTLLDIGEGSSSEVYRTKIFVQAELIELICAVGSPAQARQKPVPYEFRRWKRDPDHCKPATAMQQCFFPFFLYLHMLNCMACIFPSFQGKGYPDLCTRSFVHLLSETARRNGDPLSQPGVATPRFYALVDGDPDGMAIMSTYKYGSMAHAHESARLNAPGLQWLGVRISDLVVEAETRGDGTLIPLTSRDWKRARAILANSPAFAEDGPELEWRAELQTMLMLNLKAETEFLYEREGALEGWIDQKMVW</sequence>
<dbReference type="CDD" id="cd00223">
    <property type="entry name" value="TOPRIM_TopoIIB_SPO"/>
    <property type="match status" value="1"/>
</dbReference>
<dbReference type="RefSeq" id="XP_013327310.1">
    <property type="nucleotide sequence ID" value="XM_013471856.1"/>
</dbReference>
<organism evidence="2 3">
    <name type="scientific">Rasamsonia emersonii (strain ATCC 16479 / CBS 393.64 / IMI 116815)</name>
    <dbReference type="NCBI Taxonomy" id="1408163"/>
    <lineage>
        <taxon>Eukaryota</taxon>
        <taxon>Fungi</taxon>
        <taxon>Dikarya</taxon>
        <taxon>Ascomycota</taxon>
        <taxon>Pezizomycotina</taxon>
        <taxon>Eurotiomycetes</taxon>
        <taxon>Eurotiomycetidae</taxon>
        <taxon>Eurotiales</taxon>
        <taxon>Trichocomaceae</taxon>
        <taxon>Rasamsonia</taxon>
    </lineage>
</organism>
<evidence type="ECO:0000259" key="1">
    <source>
        <dbReference type="Pfam" id="PF21180"/>
    </source>
</evidence>
<dbReference type="Gene3D" id="3.40.1360.10">
    <property type="match status" value="1"/>
</dbReference>
<dbReference type="GO" id="GO:0000228">
    <property type="term" value="C:nuclear chromosome"/>
    <property type="evidence" value="ECO:0007669"/>
    <property type="project" value="TreeGrafter"/>
</dbReference>
<reference evidence="2 3" key="1">
    <citation type="submission" date="2015-04" db="EMBL/GenBank/DDBJ databases">
        <authorList>
            <person name="Heijne W.H."/>
            <person name="Fedorova N.D."/>
            <person name="Nierman W.C."/>
            <person name="Vollebregt A.W."/>
            <person name="Zhao Z."/>
            <person name="Wu L."/>
            <person name="Kumar M."/>
            <person name="Stam H."/>
            <person name="van den Berg M.A."/>
            <person name="Pel H.J."/>
        </authorList>
    </citation>
    <scope>NUCLEOTIDE SEQUENCE [LARGE SCALE GENOMIC DNA]</scope>
    <source>
        <strain evidence="2 3">CBS 393.64</strain>
    </source>
</reference>
<dbReference type="Proteomes" id="UP000053958">
    <property type="component" value="Unassembled WGS sequence"/>
</dbReference>
<dbReference type="SUPFAM" id="SSF56726">
    <property type="entry name" value="DNA topoisomerase IV, alpha subunit"/>
    <property type="match status" value="1"/>
</dbReference>
<dbReference type="InterPro" id="IPR036078">
    <property type="entry name" value="Spo11/TopoVI_A_sf"/>
</dbReference>
<dbReference type="GO" id="GO:0007131">
    <property type="term" value="P:reciprocal meiotic recombination"/>
    <property type="evidence" value="ECO:0007669"/>
    <property type="project" value="TreeGrafter"/>
</dbReference>
<gene>
    <name evidence="2" type="ORF">T310_5280</name>
</gene>
<dbReference type="GO" id="GO:0042138">
    <property type="term" value="P:meiotic DNA double-strand break formation"/>
    <property type="evidence" value="ECO:0007669"/>
    <property type="project" value="TreeGrafter"/>
</dbReference>
<protein>
    <recommendedName>
        <fullName evidence="1">Topoisomerase 6 subunit A/Spo11 TOPRIM domain-containing protein</fullName>
    </recommendedName>
</protein>
<dbReference type="STRING" id="1408163.A0A0F4YSV2"/>